<accession>A0ABT2BH18</accession>
<reference evidence="2 3" key="1">
    <citation type="submission" date="2022-08" db="EMBL/GenBank/DDBJ databases">
        <title>Reclassification of Massilia species as members of the genera Telluria, Duganella, Pseudoduganella, Mokoshia gen. nov. and Zemynaea gen. nov. using orthogonal and non-orthogonal genome-based approaches.</title>
        <authorList>
            <person name="Bowman J.P."/>
        </authorList>
    </citation>
    <scope>NUCLEOTIDE SEQUENCE [LARGE SCALE GENOMIC DNA]</scope>
    <source>
        <strain evidence="2 3">JCM 31607</strain>
    </source>
</reference>
<dbReference type="InterPro" id="IPR011704">
    <property type="entry name" value="ATPase_dyneun-rel_AAA"/>
</dbReference>
<proteinExistence type="predicted"/>
<keyword evidence="3" id="KW-1185">Reference proteome</keyword>
<dbReference type="PANTHER" id="PTHR37291">
    <property type="entry name" value="5-METHYLCYTOSINE-SPECIFIC RESTRICTION ENZYME B"/>
    <property type="match status" value="1"/>
</dbReference>
<dbReference type="EMBL" id="JANUGV010000001">
    <property type="protein sequence ID" value="MCS0607809.1"/>
    <property type="molecule type" value="Genomic_DNA"/>
</dbReference>
<sequence>MSFEFPHQQILFGPPGTSKSYHAKHEKAKQLQAGKLDIFPVAFHPEFNYGEFVSRLVPLTRNGQIEYRVHGGPFLRALGRAYALLPGDAQTDQPQAGNVVLLIDEINRGNCAEIFGDVFHLLDREDDGWSSYEIEVSDLTVESLVAQIQGNDRRIEDLPLRVSTLIDKKKLSLPPNFYLIGTMNTSDDSIFYMDSAFKRRWNFEFHPPGFDKVPEWQRTAQVYGRPDLSWETFVVALNNFILEHCSAHKLDDKLVGPWFIKARRAAADKPSTLGAEYPDEVRSLTEIAGTVGEYMRGADNSDRFDNQLLKFADMLAPASRAALLKYADYQDDGKRRKLKVIEFDTASEYYCSRKRGRVPSEGKMVIEDFVVGLSKLPEPAPTWEIGRNEITGKLFLYLWDNVFDRDKAPLVKLLDISRNELRTFGQFADLADRLIDRLMAATTTPAV</sequence>
<gene>
    <name evidence="2" type="ORF">NX773_06490</name>
</gene>
<protein>
    <submittedName>
        <fullName evidence="2">AAA family ATPase</fullName>
    </submittedName>
</protein>
<comment type="caution">
    <text evidence="2">The sequence shown here is derived from an EMBL/GenBank/DDBJ whole genome shotgun (WGS) entry which is preliminary data.</text>
</comment>
<dbReference type="PANTHER" id="PTHR37291:SF1">
    <property type="entry name" value="TYPE IV METHYL-DIRECTED RESTRICTION ENZYME ECOKMCRB SUBUNIT"/>
    <property type="match status" value="1"/>
</dbReference>
<evidence type="ECO:0000259" key="1">
    <source>
        <dbReference type="Pfam" id="PF07728"/>
    </source>
</evidence>
<feature type="domain" description="ATPase dynein-related AAA" evidence="1">
    <location>
        <begin position="10"/>
        <end position="200"/>
    </location>
</feature>
<dbReference type="SUPFAM" id="SSF52540">
    <property type="entry name" value="P-loop containing nucleoside triphosphate hydrolases"/>
    <property type="match status" value="1"/>
</dbReference>
<organism evidence="2 3">
    <name type="scientific">Massilia solisilvae</name>
    <dbReference type="NCBI Taxonomy" id="1811225"/>
    <lineage>
        <taxon>Bacteria</taxon>
        <taxon>Pseudomonadati</taxon>
        <taxon>Pseudomonadota</taxon>
        <taxon>Betaproteobacteria</taxon>
        <taxon>Burkholderiales</taxon>
        <taxon>Oxalobacteraceae</taxon>
        <taxon>Telluria group</taxon>
        <taxon>Massilia</taxon>
    </lineage>
</organism>
<dbReference type="InterPro" id="IPR052934">
    <property type="entry name" value="Methyl-DNA_Rec/Restrict_Enz"/>
</dbReference>
<name>A0ABT2BH18_9BURK</name>
<dbReference type="RefSeq" id="WP_258855506.1">
    <property type="nucleotide sequence ID" value="NZ_JANUGV010000001.1"/>
</dbReference>
<dbReference type="Proteomes" id="UP001205861">
    <property type="component" value="Unassembled WGS sequence"/>
</dbReference>
<dbReference type="InterPro" id="IPR027417">
    <property type="entry name" value="P-loop_NTPase"/>
</dbReference>
<dbReference type="Pfam" id="PF07728">
    <property type="entry name" value="AAA_5"/>
    <property type="match status" value="1"/>
</dbReference>
<dbReference type="Gene3D" id="3.40.50.300">
    <property type="entry name" value="P-loop containing nucleotide triphosphate hydrolases"/>
    <property type="match status" value="1"/>
</dbReference>
<evidence type="ECO:0000313" key="2">
    <source>
        <dbReference type="EMBL" id="MCS0607809.1"/>
    </source>
</evidence>
<evidence type="ECO:0000313" key="3">
    <source>
        <dbReference type="Proteomes" id="UP001205861"/>
    </source>
</evidence>